<organism evidence="1 2">
    <name type="scientific">Xylanibacillus composti</name>
    <dbReference type="NCBI Taxonomy" id="1572762"/>
    <lineage>
        <taxon>Bacteria</taxon>
        <taxon>Bacillati</taxon>
        <taxon>Bacillota</taxon>
        <taxon>Bacilli</taxon>
        <taxon>Bacillales</taxon>
        <taxon>Paenibacillaceae</taxon>
        <taxon>Xylanibacillus</taxon>
    </lineage>
</organism>
<dbReference type="EMBL" id="BOVK01000002">
    <property type="protein sequence ID" value="GIQ67252.1"/>
    <property type="molecule type" value="Genomic_DNA"/>
</dbReference>
<name>A0A8J4M0X2_9BACL</name>
<evidence type="ECO:0000313" key="2">
    <source>
        <dbReference type="Proteomes" id="UP000677918"/>
    </source>
</evidence>
<gene>
    <name evidence="1" type="ORF">XYCOK13_00760</name>
</gene>
<reference evidence="1" key="1">
    <citation type="submission" date="2021-04" db="EMBL/GenBank/DDBJ databases">
        <title>Draft genome sequence of Xylanibacillus composti strain K13.</title>
        <authorList>
            <person name="Uke A."/>
            <person name="Chhe C."/>
            <person name="Baramee S."/>
            <person name="Kosugi A."/>
        </authorList>
    </citation>
    <scope>NUCLEOTIDE SEQUENCE</scope>
    <source>
        <strain evidence="1">K13</strain>
    </source>
</reference>
<proteinExistence type="predicted"/>
<dbReference type="AlphaFoldDB" id="A0A8J4M0X2"/>
<comment type="caution">
    <text evidence="1">The sequence shown here is derived from an EMBL/GenBank/DDBJ whole genome shotgun (WGS) entry which is preliminary data.</text>
</comment>
<keyword evidence="2" id="KW-1185">Reference proteome</keyword>
<evidence type="ECO:0000313" key="1">
    <source>
        <dbReference type="EMBL" id="GIQ67252.1"/>
    </source>
</evidence>
<protein>
    <submittedName>
        <fullName evidence="1">Uncharacterized protein</fullName>
    </submittedName>
</protein>
<accession>A0A8J4M0X2</accession>
<dbReference type="Proteomes" id="UP000677918">
    <property type="component" value="Unassembled WGS sequence"/>
</dbReference>
<sequence length="68" mass="7648">MLYIYNPSSPDTYDVVLSQQAAGREQHLDQTATLGRFLLSGIASLTGVDVDRIDKKGFIPCRNYFHKD</sequence>